<comment type="caution">
    <text evidence="1">The sequence shown here is derived from an EMBL/GenBank/DDBJ whole genome shotgun (WGS) entry which is preliminary data.</text>
</comment>
<dbReference type="Proteomes" id="UP000238350">
    <property type="component" value="Unassembled WGS sequence"/>
</dbReference>
<organism evidence="1 2">
    <name type="scientific">Wickerhamiella sorbophila</name>
    <dbReference type="NCBI Taxonomy" id="45607"/>
    <lineage>
        <taxon>Eukaryota</taxon>
        <taxon>Fungi</taxon>
        <taxon>Dikarya</taxon>
        <taxon>Ascomycota</taxon>
        <taxon>Saccharomycotina</taxon>
        <taxon>Dipodascomycetes</taxon>
        <taxon>Dipodascales</taxon>
        <taxon>Trichomonascaceae</taxon>
        <taxon>Wickerhamiella</taxon>
    </lineage>
</organism>
<gene>
    <name evidence="1" type="ORF">B9G98_02419</name>
</gene>
<evidence type="ECO:0000313" key="1">
    <source>
        <dbReference type="EMBL" id="PRT54799.1"/>
    </source>
</evidence>
<sequence length="171" mass="19127">MSKQAAPWIGAEASSSLSSLPRNPMLAALKSKSPLSSSLGSRKIKSESNILNKIEDFQSSLRTGLVPEYDTVETKLSDSMDDVSERIAQLNELRKEKHELATLFFGKVDSTKIEIGAQLEKVRQWQLDEQGMNELEKGWLASLKKQKSLKQQIVRVSIGSELWHGRLFPVS</sequence>
<proteinExistence type="predicted"/>
<accession>A0A2T0FIN6</accession>
<keyword evidence="2" id="KW-1185">Reference proteome</keyword>
<dbReference type="RefSeq" id="XP_024664744.1">
    <property type="nucleotide sequence ID" value="XM_024808976.1"/>
</dbReference>
<evidence type="ECO:0000313" key="2">
    <source>
        <dbReference type="Proteomes" id="UP000238350"/>
    </source>
</evidence>
<name>A0A2T0FIN6_9ASCO</name>
<dbReference type="AlphaFoldDB" id="A0A2T0FIN6"/>
<protein>
    <submittedName>
        <fullName evidence="1">Uncharacterized protein</fullName>
    </submittedName>
</protein>
<dbReference type="EMBL" id="NDIQ01000021">
    <property type="protein sequence ID" value="PRT54799.1"/>
    <property type="molecule type" value="Genomic_DNA"/>
</dbReference>
<dbReference type="GeneID" id="36516167"/>
<reference evidence="1 2" key="1">
    <citation type="submission" date="2017-04" db="EMBL/GenBank/DDBJ databases">
        <title>Genome sequencing of [Candida] sorbophila.</title>
        <authorList>
            <person name="Ahn J.O."/>
        </authorList>
    </citation>
    <scope>NUCLEOTIDE SEQUENCE [LARGE SCALE GENOMIC DNA]</scope>
    <source>
        <strain evidence="1 2">DS02</strain>
    </source>
</reference>